<feature type="chain" id="PRO_5013372704" description="Plant basic secretory protein (BSP) family protein" evidence="1">
    <location>
        <begin position="24"/>
        <end position="229"/>
    </location>
</feature>
<name>A0A251TTW6_HELAN</name>
<dbReference type="AlphaFoldDB" id="A0A251TTW6"/>
<evidence type="ECO:0000313" key="4">
    <source>
        <dbReference type="Proteomes" id="UP000215914"/>
    </source>
</evidence>
<sequence>MSVNHLILYTLLTFSLSFPATSAINYNVINLSPNTPGGIRFTKEIGIPFTKKIMRTINDFIWSTLFQQNTPADRKPLDCVNVYIVEFDGAEGVQWGSYNINVSSIFLNGYEGDLKWKFTSLFYHEMTHCFQWDGEGRAPLNLVEGVADYAKLKAGYAQQGYAARGQGDRWDQGYDFTARFLEYCDGIVPGFVAKLNKKMRHNFDVIYFKELTGKNVDRLWKEYKAKYGK</sequence>
<dbReference type="Gramene" id="mRNA:HanXRQr2_Chr09g0377871">
    <property type="protein sequence ID" value="CDS:HanXRQr2_Chr09g0377871.1"/>
    <property type="gene ID" value="HanXRQr2_Chr09g0377871"/>
</dbReference>
<evidence type="ECO:0008006" key="5">
    <source>
        <dbReference type="Google" id="ProtNLM"/>
    </source>
</evidence>
<dbReference type="PANTHER" id="PTHR33321:SF15">
    <property type="entry name" value="PLANT BASIC SECRETORY PROTEIN (BSP) FAMILY PROTEIN"/>
    <property type="match status" value="1"/>
</dbReference>
<dbReference type="Pfam" id="PF04450">
    <property type="entry name" value="BSP"/>
    <property type="match status" value="1"/>
</dbReference>
<reference evidence="2" key="3">
    <citation type="submission" date="2020-06" db="EMBL/GenBank/DDBJ databases">
        <title>Helianthus annuus Genome sequencing and assembly Release 2.</title>
        <authorList>
            <person name="Gouzy J."/>
            <person name="Langlade N."/>
            <person name="Munos S."/>
        </authorList>
    </citation>
    <scope>NUCLEOTIDE SEQUENCE</scope>
    <source>
        <tissue evidence="2">Leaves</tissue>
    </source>
</reference>
<keyword evidence="1" id="KW-0732">Signal</keyword>
<accession>A0A251TTW6</accession>
<dbReference type="EMBL" id="MNCJ02000324">
    <property type="protein sequence ID" value="KAF5789995.1"/>
    <property type="molecule type" value="Genomic_DNA"/>
</dbReference>
<reference evidence="2 4" key="1">
    <citation type="journal article" date="2017" name="Nature">
        <title>The sunflower genome provides insights into oil metabolism, flowering and Asterid evolution.</title>
        <authorList>
            <person name="Badouin H."/>
            <person name="Gouzy J."/>
            <person name="Grassa C.J."/>
            <person name="Murat F."/>
            <person name="Staton S.E."/>
            <person name="Cottret L."/>
            <person name="Lelandais-Briere C."/>
            <person name="Owens G.L."/>
            <person name="Carrere S."/>
            <person name="Mayjonade B."/>
            <person name="Legrand L."/>
            <person name="Gill N."/>
            <person name="Kane N.C."/>
            <person name="Bowers J.E."/>
            <person name="Hubner S."/>
            <person name="Bellec A."/>
            <person name="Berard A."/>
            <person name="Berges H."/>
            <person name="Blanchet N."/>
            <person name="Boniface M.C."/>
            <person name="Brunel D."/>
            <person name="Catrice O."/>
            <person name="Chaidir N."/>
            <person name="Claudel C."/>
            <person name="Donnadieu C."/>
            <person name="Faraut T."/>
            <person name="Fievet G."/>
            <person name="Helmstetter N."/>
            <person name="King M."/>
            <person name="Knapp S.J."/>
            <person name="Lai Z."/>
            <person name="Le Paslier M.C."/>
            <person name="Lippi Y."/>
            <person name="Lorenzon L."/>
            <person name="Mandel J.R."/>
            <person name="Marage G."/>
            <person name="Marchand G."/>
            <person name="Marquand E."/>
            <person name="Bret-Mestries E."/>
            <person name="Morien E."/>
            <person name="Nambeesan S."/>
            <person name="Nguyen T."/>
            <person name="Pegot-Espagnet P."/>
            <person name="Pouilly N."/>
            <person name="Raftis F."/>
            <person name="Sallet E."/>
            <person name="Schiex T."/>
            <person name="Thomas J."/>
            <person name="Vandecasteele C."/>
            <person name="Vares D."/>
            <person name="Vear F."/>
            <person name="Vautrin S."/>
            <person name="Crespi M."/>
            <person name="Mangin B."/>
            <person name="Burke J.M."/>
            <person name="Salse J."/>
            <person name="Munos S."/>
            <person name="Vincourt P."/>
            <person name="Rieseberg L.H."/>
            <person name="Langlade N.B."/>
        </authorList>
    </citation>
    <scope>NUCLEOTIDE SEQUENCE [LARGE SCALE GENOMIC DNA]</scope>
    <source>
        <strain evidence="4">cv. SF193</strain>
        <tissue evidence="2">Leaves</tissue>
    </source>
</reference>
<proteinExistence type="predicted"/>
<organism evidence="3 4">
    <name type="scientific">Helianthus annuus</name>
    <name type="common">Common sunflower</name>
    <dbReference type="NCBI Taxonomy" id="4232"/>
    <lineage>
        <taxon>Eukaryota</taxon>
        <taxon>Viridiplantae</taxon>
        <taxon>Streptophyta</taxon>
        <taxon>Embryophyta</taxon>
        <taxon>Tracheophyta</taxon>
        <taxon>Spermatophyta</taxon>
        <taxon>Magnoliopsida</taxon>
        <taxon>eudicotyledons</taxon>
        <taxon>Gunneridae</taxon>
        <taxon>Pentapetalae</taxon>
        <taxon>asterids</taxon>
        <taxon>campanulids</taxon>
        <taxon>Asterales</taxon>
        <taxon>Asteraceae</taxon>
        <taxon>Asteroideae</taxon>
        <taxon>Heliantheae alliance</taxon>
        <taxon>Heliantheae</taxon>
        <taxon>Helianthus</taxon>
    </lineage>
</organism>
<dbReference type="OMA" id="DGDSWGQ"/>
<dbReference type="Proteomes" id="UP000215914">
    <property type="component" value="Chromosome 9"/>
</dbReference>
<reference evidence="3" key="2">
    <citation type="submission" date="2017-02" db="EMBL/GenBank/DDBJ databases">
        <title>Sunflower complete genome.</title>
        <authorList>
            <person name="Langlade N."/>
            <person name="Munos S."/>
        </authorList>
    </citation>
    <scope>NUCLEOTIDE SEQUENCE [LARGE SCALE GENOMIC DNA]</scope>
    <source>
        <tissue evidence="3">Leaves</tissue>
    </source>
</reference>
<dbReference type="InterPro" id="IPR007541">
    <property type="entry name" value="Uncharacterised_BSP"/>
</dbReference>
<dbReference type="PANTHER" id="PTHR33321">
    <property type="match status" value="1"/>
</dbReference>
<evidence type="ECO:0000313" key="2">
    <source>
        <dbReference type="EMBL" id="KAF5789995.1"/>
    </source>
</evidence>
<dbReference type="InParanoid" id="A0A251TTW6"/>
<evidence type="ECO:0000256" key="1">
    <source>
        <dbReference type="SAM" id="SignalP"/>
    </source>
</evidence>
<dbReference type="EMBL" id="CM007898">
    <property type="protein sequence ID" value="OTG14588.1"/>
    <property type="molecule type" value="Genomic_DNA"/>
</dbReference>
<feature type="signal peptide" evidence="1">
    <location>
        <begin position="1"/>
        <end position="23"/>
    </location>
</feature>
<keyword evidence="4" id="KW-1185">Reference proteome</keyword>
<protein>
    <recommendedName>
        <fullName evidence="5">Plant basic secretory protein (BSP) family protein</fullName>
    </recommendedName>
</protein>
<gene>
    <name evidence="3" type="ORF">HannXRQ_Chr09g0251091</name>
    <name evidence="2" type="ORF">HanXRQr2_Chr09g0377871</name>
</gene>
<evidence type="ECO:0000313" key="3">
    <source>
        <dbReference type="EMBL" id="OTG14588.1"/>
    </source>
</evidence>